<sequence>MLWVLVFCAIQHTTLAQPYFQSGQDPKPSGKVWQKVNNLSDEFNGSSLDLNKWKNTDPSRWIGRAPGIFKQNTVSVANGELRITNYKLAQSEWHNGNEYTHAGGMVRSKNAGQPGWYYEARMKASKTFMSSTFWLINFRNEGSGCDVRVTELDIQECVGVVTSSQGWTQSFDESMHSNTHSRNVTCSTPTGSNGNSTATSGKVYAGYHVYGAWWKSPTEVQFFLDGNHVYTITPPADFDIGQYLNMVTETYDWNPVPADGGMNGTWDERTTRYSWVRTWKLVDGGSGGSGAPVGQTIWLKNTEGNYVWAHAGQANAPLYSNSATMGGWGQFVVEDAGGGLIALKANANGKYVVAENTTNRPLEADRTAIGAWEKFTWVDLGNNQVALKANANNLYVQARLDATNDPLQARASTIQSWETFTWGTVSGARMGQEATVEHKISAYPNPTNIGKLYVDVVLPEAGDVDLELINLAGQQLLTQHFENLPKGGHTATLELDNIANLQQGVYLLRVVTDDKTSTLRVKINR</sequence>
<accession>A0A3D9L0X7</accession>
<dbReference type="InterPro" id="IPR026444">
    <property type="entry name" value="Secre_tail"/>
</dbReference>
<evidence type="ECO:0000259" key="4">
    <source>
        <dbReference type="PROSITE" id="PS51762"/>
    </source>
</evidence>
<dbReference type="SUPFAM" id="SSF49899">
    <property type="entry name" value="Concanavalin A-like lectins/glucanases"/>
    <property type="match status" value="1"/>
</dbReference>
<protein>
    <submittedName>
        <fullName evidence="5">Putative secreted protein (Por secretion system target)</fullName>
    </submittedName>
</protein>
<keyword evidence="6" id="KW-1185">Reference proteome</keyword>
<dbReference type="EMBL" id="QREG01000018">
    <property type="protein sequence ID" value="RED95228.1"/>
    <property type="molecule type" value="Genomic_DNA"/>
</dbReference>
<dbReference type="InterPro" id="IPR031158">
    <property type="entry name" value="GH10_AS"/>
</dbReference>
<dbReference type="CDD" id="cd23342">
    <property type="entry name" value="beta-trefoil_FSCN_ZgPorA-like"/>
    <property type="match status" value="1"/>
</dbReference>
<evidence type="ECO:0000313" key="5">
    <source>
        <dbReference type="EMBL" id="RED95228.1"/>
    </source>
</evidence>
<organism evidence="5 6">
    <name type="scientific">Marinoscillum furvescens DSM 4134</name>
    <dbReference type="NCBI Taxonomy" id="1122208"/>
    <lineage>
        <taxon>Bacteria</taxon>
        <taxon>Pseudomonadati</taxon>
        <taxon>Bacteroidota</taxon>
        <taxon>Cytophagia</taxon>
        <taxon>Cytophagales</taxon>
        <taxon>Reichenbachiellaceae</taxon>
        <taxon>Marinoscillum</taxon>
    </lineage>
</organism>
<proteinExistence type="inferred from homology"/>
<feature type="region of interest" description="Disordered" evidence="3">
    <location>
        <begin position="173"/>
        <end position="195"/>
    </location>
</feature>
<evidence type="ECO:0000256" key="3">
    <source>
        <dbReference type="SAM" id="MobiDB-lite"/>
    </source>
</evidence>
<dbReference type="AlphaFoldDB" id="A0A3D9L0X7"/>
<dbReference type="Proteomes" id="UP000256779">
    <property type="component" value="Unassembled WGS sequence"/>
</dbReference>
<comment type="similarity">
    <text evidence="1">Belongs to the glycosyl hydrolase 16 family.</text>
</comment>
<comment type="caution">
    <text evidence="5">The sequence shown here is derived from an EMBL/GenBank/DDBJ whole genome shotgun (WGS) entry which is preliminary data.</text>
</comment>
<dbReference type="InterPro" id="IPR013320">
    <property type="entry name" value="ConA-like_dom_sf"/>
</dbReference>
<evidence type="ECO:0000313" key="6">
    <source>
        <dbReference type="Proteomes" id="UP000256779"/>
    </source>
</evidence>
<feature type="active site" description="Nucleophile" evidence="2">
    <location>
        <position position="151"/>
    </location>
</feature>
<reference evidence="5 6" key="1">
    <citation type="submission" date="2018-07" db="EMBL/GenBank/DDBJ databases">
        <title>Genomic Encyclopedia of Type Strains, Phase IV (KMG-IV): sequencing the most valuable type-strain genomes for metagenomic binning, comparative biology and taxonomic classification.</title>
        <authorList>
            <person name="Goeker M."/>
        </authorList>
    </citation>
    <scope>NUCLEOTIDE SEQUENCE [LARGE SCALE GENOMIC DNA]</scope>
    <source>
        <strain evidence="5 6">DSM 4134</strain>
    </source>
</reference>
<dbReference type="GO" id="GO:0004553">
    <property type="term" value="F:hydrolase activity, hydrolyzing O-glycosyl compounds"/>
    <property type="evidence" value="ECO:0007669"/>
    <property type="project" value="InterPro"/>
</dbReference>
<dbReference type="NCBIfam" id="TIGR04183">
    <property type="entry name" value="Por_Secre_tail"/>
    <property type="match status" value="1"/>
</dbReference>
<gene>
    <name evidence="5" type="ORF">C7460_1185</name>
</gene>
<evidence type="ECO:0000256" key="1">
    <source>
        <dbReference type="ARBA" id="ARBA00006865"/>
    </source>
</evidence>
<dbReference type="PROSITE" id="PS51762">
    <property type="entry name" value="GH16_2"/>
    <property type="match status" value="1"/>
</dbReference>
<dbReference type="PROSITE" id="PS00591">
    <property type="entry name" value="GH10_1"/>
    <property type="match status" value="1"/>
</dbReference>
<dbReference type="InterPro" id="IPR000757">
    <property type="entry name" value="Beta-glucanase-like"/>
</dbReference>
<feature type="domain" description="GH16" evidence="4">
    <location>
        <begin position="20"/>
        <end position="284"/>
    </location>
</feature>
<dbReference type="GO" id="GO:0005975">
    <property type="term" value="P:carbohydrate metabolic process"/>
    <property type="evidence" value="ECO:0007669"/>
    <property type="project" value="InterPro"/>
</dbReference>
<dbReference type="Gene3D" id="2.80.10.50">
    <property type="match status" value="1"/>
</dbReference>
<evidence type="ECO:0000256" key="2">
    <source>
        <dbReference type="PROSITE-ProRule" id="PRU10061"/>
    </source>
</evidence>
<name>A0A3D9L0X7_MARFU</name>
<dbReference type="InterPro" id="IPR008999">
    <property type="entry name" value="Actin-crosslinking"/>
</dbReference>
<dbReference type="SUPFAM" id="SSF50405">
    <property type="entry name" value="Actin-crosslinking proteins"/>
    <property type="match status" value="1"/>
</dbReference>
<dbReference type="Gene3D" id="2.60.120.200">
    <property type="match status" value="1"/>
</dbReference>
<dbReference type="Pfam" id="PF18962">
    <property type="entry name" value="Por_Secre_tail"/>
    <property type="match status" value="1"/>
</dbReference>